<comment type="caution">
    <text evidence="2">The sequence shown here is derived from an EMBL/GenBank/DDBJ whole genome shotgun (WGS) entry which is preliminary data.</text>
</comment>
<keyword evidence="1" id="KW-1133">Transmembrane helix</keyword>
<organism evidence="2 3">
    <name type="scientific">Sporosarcina psychrophila</name>
    <name type="common">Bacillus psychrophilus</name>
    <dbReference type="NCBI Taxonomy" id="1476"/>
    <lineage>
        <taxon>Bacteria</taxon>
        <taxon>Bacillati</taxon>
        <taxon>Bacillota</taxon>
        <taxon>Bacilli</taxon>
        <taxon>Bacillales</taxon>
        <taxon>Caryophanaceae</taxon>
        <taxon>Sporosarcina</taxon>
    </lineage>
</organism>
<keyword evidence="3" id="KW-1185">Reference proteome</keyword>
<keyword evidence="1" id="KW-0812">Transmembrane</keyword>
<evidence type="ECO:0000256" key="1">
    <source>
        <dbReference type="SAM" id="Phobius"/>
    </source>
</evidence>
<evidence type="ECO:0000313" key="2">
    <source>
        <dbReference type="EMBL" id="MET3656549.1"/>
    </source>
</evidence>
<dbReference type="EMBL" id="JBEPME010000002">
    <property type="protein sequence ID" value="MET3656549.1"/>
    <property type="molecule type" value="Genomic_DNA"/>
</dbReference>
<sequence length="75" mass="8617">MDSILSLITLLSVFAFFYFFIQTIIAIVKKDKVLRKKQLNFLGIAFVVMFVVVNLSDTPTKPADIKEREKTTVVY</sequence>
<keyword evidence="1" id="KW-0472">Membrane</keyword>
<accession>A0ABV2K642</accession>
<name>A0ABV2K642_SPOPS</name>
<feature type="transmembrane region" description="Helical" evidence="1">
    <location>
        <begin position="6"/>
        <end position="27"/>
    </location>
</feature>
<reference evidence="2 3" key="1">
    <citation type="submission" date="2024-06" db="EMBL/GenBank/DDBJ databases">
        <title>Sorghum-associated microbial communities from plants grown in Nebraska, USA.</title>
        <authorList>
            <person name="Schachtman D."/>
        </authorList>
    </citation>
    <scope>NUCLEOTIDE SEQUENCE [LARGE SCALE GENOMIC DNA]</scope>
    <source>
        <strain evidence="2 3">1288</strain>
    </source>
</reference>
<protein>
    <submittedName>
        <fullName evidence="2">Uncharacterized protein</fullName>
    </submittedName>
</protein>
<dbReference type="Proteomes" id="UP001549104">
    <property type="component" value="Unassembled WGS sequence"/>
</dbReference>
<proteinExistence type="predicted"/>
<gene>
    <name evidence="2" type="ORF">ABIC55_001636</name>
</gene>
<evidence type="ECO:0000313" key="3">
    <source>
        <dbReference type="Proteomes" id="UP001549104"/>
    </source>
</evidence>
<feature type="transmembrane region" description="Helical" evidence="1">
    <location>
        <begin position="39"/>
        <end position="56"/>
    </location>
</feature>